<protein>
    <submittedName>
        <fullName evidence="2">Uncharacterized protein</fullName>
    </submittedName>
</protein>
<accession>A0A1W0WAR0</accession>
<gene>
    <name evidence="2" type="ORF">BV898_13406</name>
</gene>
<evidence type="ECO:0000313" key="2">
    <source>
        <dbReference type="EMBL" id="OQV12294.1"/>
    </source>
</evidence>
<feature type="signal peptide" evidence="1">
    <location>
        <begin position="1"/>
        <end position="22"/>
    </location>
</feature>
<organism evidence="2 3">
    <name type="scientific">Hypsibius exemplaris</name>
    <name type="common">Freshwater tardigrade</name>
    <dbReference type="NCBI Taxonomy" id="2072580"/>
    <lineage>
        <taxon>Eukaryota</taxon>
        <taxon>Metazoa</taxon>
        <taxon>Ecdysozoa</taxon>
        <taxon>Tardigrada</taxon>
        <taxon>Eutardigrada</taxon>
        <taxon>Parachela</taxon>
        <taxon>Hypsibioidea</taxon>
        <taxon>Hypsibiidae</taxon>
        <taxon>Hypsibius</taxon>
    </lineage>
</organism>
<dbReference type="AlphaFoldDB" id="A0A1W0WAR0"/>
<keyword evidence="1" id="KW-0732">Signal</keyword>
<dbReference type="Proteomes" id="UP000192578">
    <property type="component" value="Unassembled WGS sequence"/>
</dbReference>
<feature type="chain" id="PRO_5012551567" evidence="1">
    <location>
        <begin position="23"/>
        <end position="94"/>
    </location>
</feature>
<evidence type="ECO:0000313" key="3">
    <source>
        <dbReference type="Proteomes" id="UP000192578"/>
    </source>
</evidence>
<sequence length="94" mass="10487">MYLMFRLIIPVVLLAVSTWCRSEFGENNSTGVTAPTAKMSIAVYGRVAAQGVASLSISEPSYEVAYERIKRRYAASWPSTMSRRGPILVCRHCR</sequence>
<proteinExistence type="predicted"/>
<comment type="caution">
    <text evidence="2">The sequence shown here is derived from an EMBL/GenBank/DDBJ whole genome shotgun (WGS) entry which is preliminary data.</text>
</comment>
<name>A0A1W0WAR0_HYPEX</name>
<keyword evidence="3" id="KW-1185">Reference proteome</keyword>
<evidence type="ECO:0000256" key="1">
    <source>
        <dbReference type="SAM" id="SignalP"/>
    </source>
</evidence>
<reference evidence="3" key="1">
    <citation type="submission" date="2017-01" db="EMBL/GenBank/DDBJ databases">
        <title>Comparative genomics of anhydrobiosis in the tardigrade Hypsibius dujardini.</title>
        <authorList>
            <person name="Yoshida Y."/>
            <person name="Koutsovoulos G."/>
            <person name="Laetsch D."/>
            <person name="Stevens L."/>
            <person name="Kumar S."/>
            <person name="Horikawa D."/>
            <person name="Ishino K."/>
            <person name="Komine S."/>
            <person name="Tomita M."/>
            <person name="Blaxter M."/>
            <person name="Arakawa K."/>
        </authorList>
    </citation>
    <scope>NUCLEOTIDE SEQUENCE [LARGE SCALE GENOMIC DNA]</scope>
    <source>
        <strain evidence="3">Z151</strain>
    </source>
</reference>
<dbReference type="EMBL" id="MTYJ01000148">
    <property type="protein sequence ID" value="OQV12294.1"/>
    <property type="molecule type" value="Genomic_DNA"/>
</dbReference>